<evidence type="ECO:0000313" key="3">
    <source>
        <dbReference type="EMBL" id="MEJ8827054.1"/>
    </source>
</evidence>
<keyword evidence="4" id="KW-1185">Reference proteome</keyword>
<comment type="caution">
    <text evidence="3">The sequence shown here is derived from an EMBL/GenBank/DDBJ whole genome shotgun (WGS) entry which is preliminary data.</text>
</comment>
<dbReference type="InterPro" id="IPR010559">
    <property type="entry name" value="Sig_transdc_His_kin_internal"/>
</dbReference>
<evidence type="ECO:0000256" key="1">
    <source>
        <dbReference type="SAM" id="Phobius"/>
    </source>
</evidence>
<proteinExistence type="predicted"/>
<dbReference type="Proteomes" id="UP001363010">
    <property type="component" value="Unassembled WGS sequence"/>
</dbReference>
<dbReference type="Pfam" id="PF06580">
    <property type="entry name" value="His_kinase"/>
    <property type="match status" value="1"/>
</dbReference>
<accession>A0ABU8WAI6</accession>
<sequence length="356" mass="39116">MYLSSPPNAELWPDTLKGVLRAVAVATVFWALAATLLHLLSPGLDTWPRLLTFSECVGLTMVACVLLLRRTRAFSRFRPLTRWILTGVIAIPTGYFVGHQFAFLLLGEPLRMVGYLGVSLIPIIFTMLVGGLGLHSYATREQLAQEAAARSEAQRLAVESQLRLLRAQLEPHMLFNTLANLRSLLREDVDRAESMIDQLIVYLRSALAASQTESVALSREFAQLRAYLDIMALRMGPRLSFRLELPADLEATQVPPMLLQPLVENAIKHGLEPKVGSGSIEVVARAITAGIEIRINDSGLGLPADEEEEPAARPAGTSYGLQHVRDRLQAVYGPAARLSLERRQPNGVSAVVFIPI</sequence>
<dbReference type="GO" id="GO:0016301">
    <property type="term" value="F:kinase activity"/>
    <property type="evidence" value="ECO:0007669"/>
    <property type="project" value="UniProtKB-KW"/>
</dbReference>
<keyword evidence="1" id="KW-1133">Transmembrane helix</keyword>
<protein>
    <submittedName>
        <fullName evidence="3">Histidine kinase</fullName>
    </submittedName>
</protein>
<keyword evidence="1" id="KW-0472">Membrane</keyword>
<dbReference type="PROSITE" id="PS50109">
    <property type="entry name" value="HIS_KIN"/>
    <property type="match status" value="1"/>
</dbReference>
<feature type="domain" description="Histidine kinase" evidence="2">
    <location>
        <begin position="181"/>
        <end position="356"/>
    </location>
</feature>
<dbReference type="InterPro" id="IPR036890">
    <property type="entry name" value="HATPase_C_sf"/>
</dbReference>
<keyword evidence="1" id="KW-0812">Transmembrane</keyword>
<reference evidence="3 4" key="1">
    <citation type="submission" date="2024-03" db="EMBL/GenBank/DDBJ databases">
        <title>Novel species of the genus Variovorax.</title>
        <authorList>
            <person name="Liu Q."/>
            <person name="Xin Y.-H."/>
        </authorList>
    </citation>
    <scope>NUCLEOTIDE SEQUENCE [LARGE SCALE GENOMIC DNA]</scope>
    <source>
        <strain evidence="3 4">KACC 18501</strain>
    </source>
</reference>
<evidence type="ECO:0000259" key="2">
    <source>
        <dbReference type="PROSITE" id="PS50109"/>
    </source>
</evidence>
<feature type="transmembrane region" description="Helical" evidence="1">
    <location>
        <begin position="47"/>
        <end position="68"/>
    </location>
</feature>
<evidence type="ECO:0000313" key="4">
    <source>
        <dbReference type="Proteomes" id="UP001363010"/>
    </source>
</evidence>
<keyword evidence="3" id="KW-0808">Transferase</keyword>
<dbReference type="Gene3D" id="3.30.565.10">
    <property type="entry name" value="Histidine kinase-like ATPase, C-terminal domain"/>
    <property type="match status" value="1"/>
</dbReference>
<name>A0ABU8WAI6_9BURK</name>
<gene>
    <name evidence="3" type="ORF">WKW80_34525</name>
</gene>
<dbReference type="EMBL" id="JBBKZV010000049">
    <property type="protein sequence ID" value="MEJ8827054.1"/>
    <property type="molecule type" value="Genomic_DNA"/>
</dbReference>
<dbReference type="InterPro" id="IPR003594">
    <property type="entry name" value="HATPase_dom"/>
</dbReference>
<dbReference type="InterPro" id="IPR050640">
    <property type="entry name" value="Bact_2-comp_sensor_kinase"/>
</dbReference>
<keyword evidence="3" id="KW-0418">Kinase</keyword>
<dbReference type="Pfam" id="PF02518">
    <property type="entry name" value="HATPase_c"/>
    <property type="match status" value="1"/>
</dbReference>
<dbReference type="PANTHER" id="PTHR34220">
    <property type="entry name" value="SENSOR HISTIDINE KINASE YPDA"/>
    <property type="match status" value="1"/>
</dbReference>
<dbReference type="RefSeq" id="WP_340368085.1">
    <property type="nucleotide sequence ID" value="NZ_JBBKZV010000049.1"/>
</dbReference>
<dbReference type="InterPro" id="IPR005467">
    <property type="entry name" value="His_kinase_dom"/>
</dbReference>
<feature type="transmembrane region" description="Helical" evidence="1">
    <location>
        <begin position="20"/>
        <end position="41"/>
    </location>
</feature>
<feature type="transmembrane region" description="Helical" evidence="1">
    <location>
        <begin position="112"/>
        <end position="134"/>
    </location>
</feature>
<feature type="transmembrane region" description="Helical" evidence="1">
    <location>
        <begin position="80"/>
        <end position="106"/>
    </location>
</feature>
<dbReference type="SUPFAM" id="SSF55874">
    <property type="entry name" value="ATPase domain of HSP90 chaperone/DNA topoisomerase II/histidine kinase"/>
    <property type="match status" value="1"/>
</dbReference>
<organism evidence="3 4">
    <name type="scientific">Variovorax humicola</name>
    <dbReference type="NCBI Taxonomy" id="1769758"/>
    <lineage>
        <taxon>Bacteria</taxon>
        <taxon>Pseudomonadati</taxon>
        <taxon>Pseudomonadota</taxon>
        <taxon>Betaproteobacteria</taxon>
        <taxon>Burkholderiales</taxon>
        <taxon>Comamonadaceae</taxon>
        <taxon>Variovorax</taxon>
    </lineage>
</organism>
<dbReference type="PANTHER" id="PTHR34220:SF9">
    <property type="entry name" value="SIGNAL TRANSDUCTION HISTIDINE KINASE INTERNAL REGION DOMAIN-CONTAINING PROTEIN"/>
    <property type="match status" value="1"/>
</dbReference>